<dbReference type="EMBL" id="CM004400">
    <property type="protein sequence ID" value="KAG8638506.1"/>
    <property type="molecule type" value="Genomic_DNA"/>
</dbReference>
<name>A0ACB7GES8_MANES</name>
<proteinExistence type="predicted"/>
<organism evidence="1 2">
    <name type="scientific">Manihot esculenta</name>
    <name type="common">Cassava</name>
    <name type="synonym">Jatropha manihot</name>
    <dbReference type="NCBI Taxonomy" id="3983"/>
    <lineage>
        <taxon>Eukaryota</taxon>
        <taxon>Viridiplantae</taxon>
        <taxon>Streptophyta</taxon>
        <taxon>Embryophyta</taxon>
        <taxon>Tracheophyta</taxon>
        <taxon>Spermatophyta</taxon>
        <taxon>Magnoliopsida</taxon>
        <taxon>eudicotyledons</taxon>
        <taxon>Gunneridae</taxon>
        <taxon>Pentapetalae</taxon>
        <taxon>rosids</taxon>
        <taxon>fabids</taxon>
        <taxon>Malpighiales</taxon>
        <taxon>Euphorbiaceae</taxon>
        <taxon>Crotonoideae</taxon>
        <taxon>Manihoteae</taxon>
        <taxon>Manihot</taxon>
    </lineage>
</organism>
<accession>A0ACB7GES8</accession>
<comment type="caution">
    <text evidence="1">The sequence shown here is derived from an EMBL/GenBank/DDBJ whole genome shotgun (WGS) entry which is preliminary data.</text>
</comment>
<evidence type="ECO:0000313" key="2">
    <source>
        <dbReference type="Proteomes" id="UP000091857"/>
    </source>
</evidence>
<evidence type="ECO:0000313" key="1">
    <source>
        <dbReference type="EMBL" id="KAG8638506.1"/>
    </source>
</evidence>
<sequence length="125" mass="14450">MVWSKLGFKNMSFNSFFFSVGFVNENINMLLEICLSTIMSQETHIYSEKCPKAKIKHCSCRSRSRSRRIDNCKSIYIAFIVTDLTHSLKFPSPTWNVYFLSETPLIPQAALDPTTKFPNIFILLL</sequence>
<protein>
    <submittedName>
        <fullName evidence="1">Uncharacterized protein</fullName>
    </submittedName>
</protein>
<reference evidence="2" key="1">
    <citation type="journal article" date="2016" name="Nat. Biotechnol.">
        <title>Sequencing wild and cultivated cassava and related species reveals extensive interspecific hybridization and genetic diversity.</title>
        <authorList>
            <person name="Bredeson J.V."/>
            <person name="Lyons J.B."/>
            <person name="Prochnik S.E."/>
            <person name="Wu G.A."/>
            <person name="Ha C.M."/>
            <person name="Edsinger-Gonzales E."/>
            <person name="Grimwood J."/>
            <person name="Schmutz J."/>
            <person name="Rabbi I.Y."/>
            <person name="Egesi C."/>
            <person name="Nauluvula P."/>
            <person name="Lebot V."/>
            <person name="Ndunguru J."/>
            <person name="Mkamilo G."/>
            <person name="Bart R.S."/>
            <person name="Setter T.L."/>
            <person name="Gleadow R.M."/>
            <person name="Kulakow P."/>
            <person name="Ferguson M.E."/>
            <person name="Rounsley S."/>
            <person name="Rokhsar D.S."/>
        </authorList>
    </citation>
    <scope>NUCLEOTIDE SEQUENCE [LARGE SCALE GENOMIC DNA]</scope>
    <source>
        <strain evidence="2">cv. AM560-2</strain>
    </source>
</reference>
<gene>
    <name evidence="1" type="ORF">MANES_14G037132v8</name>
</gene>
<keyword evidence="2" id="KW-1185">Reference proteome</keyword>
<dbReference type="Proteomes" id="UP000091857">
    <property type="component" value="Chromosome 14"/>
</dbReference>